<comment type="caution">
    <text evidence="1">The sequence shown here is derived from an EMBL/GenBank/DDBJ whole genome shotgun (WGS) entry which is preliminary data.</text>
</comment>
<gene>
    <name evidence="1" type="ORF">ACAOBT_LOCUS3822</name>
</gene>
<organism evidence="1 2">
    <name type="scientific">Acanthoscelides obtectus</name>
    <name type="common">Bean weevil</name>
    <name type="synonym">Bruchus obtectus</name>
    <dbReference type="NCBI Taxonomy" id="200917"/>
    <lineage>
        <taxon>Eukaryota</taxon>
        <taxon>Metazoa</taxon>
        <taxon>Ecdysozoa</taxon>
        <taxon>Arthropoda</taxon>
        <taxon>Hexapoda</taxon>
        <taxon>Insecta</taxon>
        <taxon>Pterygota</taxon>
        <taxon>Neoptera</taxon>
        <taxon>Endopterygota</taxon>
        <taxon>Coleoptera</taxon>
        <taxon>Polyphaga</taxon>
        <taxon>Cucujiformia</taxon>
        <taxon>Chrysomeloidea</taxon>
        <taxon>Chrysomelidae</taxon>
        <taxon>Bruchinae</taxon>
        <taxon>Bruchini</taxon>
        <taxon>Acanthoscelides</taxon>
    </lineage>
</organism>
<keyword evidence="2" id="KW-1185">Reference proteome</keyword>
<evidence type="ECO:0000313" key="1">
    <source>
        <dbReference type="EMBL" id="CAH1960846.1"/>
    </source>
</evidence>
<dbReference type="EMBL" id="CAKOFQ010006690">
    <property type="protein sequence ID" value="CAH1960846.1"/>
    <property type="molecule type" value="Genomic_DNA"/>
</dbReference>
<dbReference type="OrthoDB" id="7238524at2759"/>
<reference evidence="1" key="1">
    <citation type="submission" date="2022-03" db="EMBL/GenBank/DDBJ databases">
        <authorList>
            <person name="Sayadi A."/>
        </authorList>
    </citation>
    <scope>NUCLEOTIDE SEQUENCE</scope>
</reference>
<dbReference type="Proteomes" id="UP001152888">
    <property type="component" value="Unassembled WGS sequence"/>
</dbReference>
<dbReference type="AlphaFoldDB" id="A0A9P0NZI7"/>
<proteinExistence type="predicted"/>
<evidence type="ECO:0000313" key="2">
    <source>
        <dbReference type="Proteomes" id="UP001152888"/>
    </source>
</evidence>
<sequence>MYNYAAGLKDYFRPVPKAVSKEKFSISTYRVFKYTKNSGGVEVSQSASIPFFIHFMMLKKNYKPNLALMSKYYDNALPIKHAKYQNVMLLAQEYVGKNEM</sequence>
<protein>
    <submittedName>
        <fullName evidence="1">Uncharacterized protein</fullName>
    </submittedName>
</protein>
<name>A0A9P0NZI7_ACAOB</name>
<accession>A0A9P0NZI7</accession>